<protein>
    <submittedName>
        <fullName evidence="1">Uncharacterized protein</fullName>
    </submittedName>
</protein>
<dbReference type="Proteomes" id="UP000601223">
    <property type="component" value="Unassembled WGS sequence"/>
</dbReference>
<keyword evidence="2" id="KW-1185">Reference proteome</keyword>
<gene>
    <name evidence="1" type="ORF">Cba03nite_22870</name>
</gene>
<comment type="caution">
    <text evidence="1">The sequence shown here is derived from an EMBL/GenBank/DDBJ whole genome shotgun (WGS) entry which is preliminary data.</text>
</comment>
<accession>A0A8J3NIK0</accession>
<dbReference type="EMBL" id="BONF01000011">
    <property type="protein sequence ID" value="GIF80938.1"/>
    <property type="molecule type" value="Genomic_DNA"/>
</dbReference>
<organism evidence="1 2">
    <name type="scientific">Catellatospora bangladeshensis</name>
    <dbReference type="NCBI Taxonomy" id="310355"/>
    <lineage>
        <taxon>Bacteria</taxon>
        <taxon>Bacillati</taxon>
        <taxon>Actinomycetota</taxon>
        <taxon>Actinomycetes</taxon>
        <taxon>Micromonosporales</taxon>
        <taxon>Micromonosporaceae</taxon>
        <taxon>Catellatospora</taxon>
    </lineage>
</organism>
<proteinExistence type="predicted"/>
<evidence type="ECO:0000313" key="2">
    <source>
        <dbReference type="Proteomes" id="UP000601223"/>
    </source>
</evidence>
<evidence type="ECO:0000313" key="1">
    <source>
        <dbReference type="EMBL" id="GIF80938.1"/>
    </source>
</evidence>
<dbReference type="AlphaFoldDB" id="A0A8J3NIK0"/>
<reference evidence="1 2" key="1">
    <citation type="submission" date="2021-01" db="EMBL/GenBank/DDBJ databases">
        <title>Whole genome shotgun sequence of Catellatospora bangladeshensis NBRC 107357.</title>
        <authorList>
            <person name="Komaki H."/>
            <person name="Tamura T."/>
        </authorList>
    </citation>
    <scope>NUCLEOTIDE SEQUENCE [LARGE SCALE GENOMIC DNA]</scope>
    <source>
        <strain evidence="1 2">NBRC 107357</strain>
    </source>
</reference>
<sequence length="88" mass="9717">MTVSDSRNVFVNLVMRVPADGNMPILSRIKPWSDAVVYDGEFELLLGELDALRRLAISEDELGIVGEIETAAERCVRDGGLELHFLGD</sequence>
<name>A0A8J3NIK0_9ACTN</name>